<dbReference type="EMBL" id="KV417596">
    <property type="protein sequence ID" value="KZP16221.1"/>
    <property type="molecule type" value="Genomic_DNA"/>
</dbReference>
<dbReference type="AlphaFoldDB" id="A0A166EXL4"/>
<proteinExistence type="predicted"/>
<protein>
    <submittedName>
        <fullName evidence="1">Uncharacterized protein</fullName>
    </submittedName>
</protein>
<reference evidence="1 2" key="1">
    <citation type="journal article" date="2016" name="Mol. Biol. Evol.">
        <title>Comparative Genomics of Early-Diverging Mushroom-Forming Fungi Provides Insights into the Origins of Lignocellulose Decay Capabilities.</title>
        <authorList>
            <person name="Nagy L.G."/>
            <person name="Riley R."/>
            <person name="Tritt A."/>
            <person name="Adam C."/>
            <person name="Daum C."/>
            <person name="Floudas D."/>
            <person name="Sun H."/>
            <person name="Yadav J.S."/>
            <person name="Pangilinan J."/>
            <person name="Larsson K.H."/>
            <person name="Matsuura K."/>
            <person name="Barry K."/>
            <person name="Labutti K."/>
            <person name="Kuo R."/>
            <person name="Ohm R.A."/>
            <person name="Bhattacharya S.S."/>
            <person name="Shirouzu T."/>
            <person name="Yoshinaga Y."/>
            <person name="Martin F.M."/>
            <person name="Grigoriev I.V."/>
            <person name="Hibbett D.S."/>
        </authorList>
    </citation>
    <scope>NUCLEOTIDE SEQUENCE [LARGE SCALE GENOMIC DNA]</scope>
    <source>
        <strain evidence="1 2">CBS 109695</strain>
    </source>
</reference>
<dbReference type="Proteomes" id="UP000076532">
    <property type="component" value="Unassembled WGS sequence"/>
</dbReference>
<organism evidence="1 2">
    <name type="scientific">Athelia psychrophila</name>
    <dbReference type="NCBI Taxonomy" id="1759441"/>
    <lineage>
        <taxon>Eukaryota</taxon>
        <taxon>Fungi</taxon>
        <taxon>Dikarya</taxon>
        <taxon>Basidiomycota</taxon>
        <taxon>Agaricomycotina</taxon>
        <taxon>Agaricomycetes</taxon>
        <taxon>Agaricomycetidae</taxon>
        <taxon>Atheliales</taxon>
        <taxon>Atheliaceae</taxon>
        <taxon>Athelia</taxon>
    </lineage>
</organism>
<keyword evidence="2" id="KW-1185">Reference proteome</keyword>
<evidence type="ECO:0000313" key="2">
    <source>
        <dbReference type="Proteomes" id="UP000076532"/>
    </source>
</evidence>
<evidence type="ECO:0000313" key="1">
    <source>
        <dbReference type="EMBL" id="KZP16221.1"/>
    </source>
</evidence>
<name>A0A166EXL4_9AGAM</name>
<sequence length="167" mass="18632">MTSVMLMSIFHRHTQLLTLDTCATWTSSALRTARACSSPTWPGSFRSSLKCIPNKHIFQGSAPLNSDLDAYMPCRLELHATTASTTLSSISHRSEILGEAHYPLTTLHVLVAISPLTSLRANLQRRPMETTRRRNEFLWKNLGTGVVCMYRARNYDISTSATNGLGY</sequence>
<accession>A0A166EXL4</accession>
<gene>
    <name evidence="1" type="ORF">FIBSPDRAFT_65791</name>
</gene>